<evidence type="ECO:0008006" key="4">
    <source>
        <dbReference type="Google" id="ProtNLM"/>
    </source>
</evidence>
<dbReference type="EMBL" id="AP018112">
    <property type="protein sequence ID" value="BAX63233.1"/>
    <property type="molecule type" value="Genomic_DNA"/>
</dbReference>
<reference evidence="2 3" key="1">
    <citation type="journal article" date="2017" name="Genome Announc.">
        <title>Complete Genome Sequence of Burkholderia stabilis FERMP-21014.</title>
        <authorList>
            <person name="Konishi K."/>
            <person name="Kumagai T."/>
            <person name="Sakasegawa S."/>
            <person name="Tamura T."/>
        </authorList>
    </citation>
    <scope>NUCLEOTIDE SEQUENCE [LARGE SCALE GENOMIC DNA]</scope>
    <source>
        <strain evidence="2 3">FERMP-21014</strain>
    </source>
</reference>
<proteinExistence type="predicted"/>
<gene>
    <name evidence="2" type="ORF">BSFP_061010</name>
</gene>
<protein>
    <recommendedName>
        <fullName evidence="4">Cytochrome c family protein</fullName>
    </recommendedName>
</protein>
<dbReference type="AlphaFoldDB" id="A0A1Y1BTG2"/>
<dbReference type="Proteomes" id="UP000218432">
    <property type="component" value="Chromosome 2"/>
</dbReference>
<dbReference type="PROSITE" id="PS51257">
    <property type="entry name" value="PROKAR_LIPOPROTEIN"/>
    <property type="match status" value="1"/>
</dbReference>
<keyword evidence="1" id="KW-0732">Signal</keyword>
<accession>A0A1Y1BTG2</accession>
<name>A0A1Y1BTG2_9BURK</name>
<organism evidence="2 3">
    <name type="scientific">Burkholderia stabilis</name>
    <dbReference type="NCBI Taxonomy" id="95485"/>
    <lineage>
        <taxon>Bacteria</taxon>
        <taxon>Pseudomonadati</taxon>
        <taxon>Pseudomonadota</taxon>
        <taxon>Betaproteobacteria</taxon>
        <taxon>Burkholderiales</taxon>
        <taxon>Burkholderiaceae</taxon>
        <taxon>Burkholderia</taxon>
        <taxon>Burkholderia cepacia complex</taxon>
    </lineage>
</organism>
<evidence type="ECO:0000313" key="3">
    <source>
        <dbReference type="Proteomes" id="UP000218432"/>
    </source>
</evidence>
<evidence type="ECO:0000313" key="2">
    <source>
        <dbReference type="EMBL" id="BAX63233.1"/>
    </source>
</evidence>
<sequence length="426" mass="47553">MKSLGTCVAIALISCCTGFSQTAAAQTCTAFDKWFTSAGITEPNFLDPQFQDKKSQKNENCNFHRFSWHAFLWLTDNFNGAPRFNSLYSDAAIDPNAAAPTEHVLDGVQQADSLGIVVDQNGRAVYTNMYINSIYRDFAISNRLYTRAGMKNASPKLEFTDGALSLKAAWKIVGANEDTSRFYTTTAKIQLLSKVGNSVGIPPQPRTATVKVALVGFHIAWVVNGHPEAIWSTFEHVDNAPDFKSDQQPSQPVSDRSFTFYKAGTKASDCNVNNATRVTIDEKTQILTPITQVCRQYQYGGADTEINQPNIEQLNSDILARLVKRNSVWQYYREVGAVWIKDPVERFHPDWSPNFDSFAIRGAPKLSNSVIETFTQNQVSKNQCFSCHNSMAVTDTNDLTLTLPGKEISTSHILLRKYMNNPQIQR</sequence>
<evidence type="ECO:0000256" key="1">
    <source>
        <dbReference type="SAM" id="SignalP"/>
    </source>
</evidence>
<dbReference type="RefSeq" id="WP_157776442.1">
    <property type="nucleotide sequence ID" value="NZ_AP018112.1"/>
</dbReference>
<feature type="chain" id="PRO_5013163700" description="Cytochrome c family protein" evidence="1">
    <location>
        <begin position="26"/>
        <end position="426"/>
    </location>
</feature>
<feature type="signal peptide" evidence="1">
    <location>
        <begin position="1"/>
        <end position="25"/>
    </location>
</feature>